<name>A0A0H5PDH2_NOCFR</name>
<evidence type="ECO:0000313" key="3">
    <source>
        <dbReference type="EMBL" id="CRY80616.1"/>
    </source>
</evidence>
<geneLocation type="plasmid" evidence="3">
    <name>2</name>
</geneLocation>
<dbReference type="Pfam" id="PF13411">
    <property type="entry name" value="MerR_1"/>
    <property type="match status" value="1"/>
</dbReference>
<accession>A0A0H5PDH2</accession>
<organism evidence="3 4">
    <name type="scientific">Nocardia farcinica</name>
    <dbReference type="NCBI Taxonomy" id="37329"/>
    <lineage>
        <taxon>Bacteria</taxon>
        <taxon>Bacillati</taxon>
        <taxon>Actinomycetota</taxon>
        <taxon>Actinomycetes</taxon>
        <taxon>Mycobacteriales</taxon>
        <taxon>Nocardiaceae</taxon>
        <taxon>Nocardia</taxon>
    </lineage>
</organism>
<dbReference type="SMART" id="SM00422">
    <property type="entry name" value="HTH_MERR"/>
    <property type="match status" value="1"/>
</dbReference>
<reference evidence="4" key="1">
    <citation type="submission" date="2015-03" db="EMBL/GenBank/DDBJ databases">
        <authorList>
            <consortium name="Pathogen Informatics"/>
        </authorList>
    </citation>
    <scope>NUCLEOTIDE SEQUENCE [LARGE SCALE GENOMIC DNA]</scope>
    <source>
        <strain evidence="4">NCTC11134</strain>
        <plasmid evidence="4">2</plasmid>
    </source>
</reference>
<dbReference type="Proteomes" id="UP000057820">
    <property type="component" value="Plasmid 2"/>
</dbReference>
<evidence type="ECO:0000256" key="1">
    <source>
        <dbReference type="ARBA" id="ARBA00023125"/>
    </source>
</evidence>
<dbReference type="RefSeq" id="WP_060593799.1">
    <property type="nucleotide sequence ID" value="NZ_CP031418.1"/>
</dbReference>
<dbReference type="InterPro" id="IPR000551">
    <property type="entry name" value="MerR-type_HTH_dom"/>
</dbReference>
<dbReference type="SUPFAM" id="SSF46955">
    <property type="entry name" value="Putative DNA-binding domain"/>
    <property type="match status" value="1"/>
</dbReference>
<dbReference type="InterPro" id="IPR029442">
    <property type="entry name" value="GyrI-like"/>
</dbReference>
<dbReference type="SMART" id="SM00871">
    <property type="entry name" value="AraC_E_bind"/>
    <property type="match status" value="1"/>
</dbReference>
<dbReference type="Gene3D" id="1.10.1660.10">
    <property type="match status" value="1"/>
</dbReference>
<feature type="domain" description="HTH merR-type" evidence="2">
    <location>
        <begin position="4"/>
        <end position="74"/>
    </location>
</feature>
<dbReference type="PANTHER" id="PTHR30204">
    <property type="entry name" value="REDOX-CYCLING DRUG-SENSING TRANSCRIPTIONAL ACTIVATOR SOXR"/>
    <property type="match status" value="1"/>
</dbReference>
<dbReference type="Pfam" id="PF06445">
    <property type="entry name" value="GyrI-like"/>
    <property type="match status" value="1"/>
</dbReference>
<gene>
    <name evidence="3" type="primary">bmrR_2</name>
    <name evidence="3" type="ORF">ERS450000_03952</name>
</gene>
<evidence type="ECO:0000313" key="4">
    <source>
        <dbReference type="Proteomes" id="UP000057820"/>
    </source>
</evidence>
<dbReference type="InterPro" id="IPR011256">
    <property type="entry name" value="Reg_factor_effector_dom_sf"/>
</dbReference>
<proteinExistence type="predicted"/>
<protein>
    <submittedName>
        <fullName evidence="3">Multidrug-efflux transporter 1 regulator</fullName>
    </submittedName>
</protein>
<dbReference type="InterPro" id="IPR010499">
    <property type="entry name" value="AraC_E-bd"/>
</dbReference>
<dbReference type="KEGG" id="nfr:ERS450000_03952"/>
<dbReference type="GO" id="GO:0003700">
    <property type="term" value="F:DNA-binding transcription factor activity"/>
    <property type="evidence" value="ECO:0007669"/>
    <property type="project" value="InterPro"/>
</dbReference>
<sequence length="271" mass="29655">MTATVTIGEFARLSHLSVKTLRYYHDIGLLAPAEVDRDTGYRRYGTDQVDRAHLIRRLRELDMPLPEIRAVLAAPDTAARDATLRAHLARMEAELRRTAQVVASLRALLTPADPLPVEYRELPAVRALALREVVSKDDIDLWCAAAFPRLYAALAGVGVAPAGPAGATYALEFFAEDAGEVTAFVPITPALALDPPHGLTMLDLPARHVAIAVHRGPFEDFDRTYGALGSHVAEHDRALPEPVREVYLVGPGDTPDPENYRTEVCWPVSRS</sequence>
<keyword evidence="3" id="KW-0614">Plasmid</keyword>
<dbReference type="PANTHER" id="PTHR30204:SF97">
    <property type="entry name" value="MERR FAMILY REGULATORY PROTEIN"/>
    <property type="match status" value="1"/>
</dbReference>
<dbReference type="AlphaFoldDB" id="A0A0H5PDH2"/>
<dbReference type="Gene3D" id="3.20.80.10">
    <property type="entry name" value="Regulatory factor, effector binding domain"/>
    <property type="match status" value="1"/>
</dbReference>
<dbReference type="CDD" id="cd01107">
    <property type="entry name" value="HTH_BmrR"/>
    <property type="match status" value="1"/>
</dbReference>
<evidence type="ECO:0000259" key="2">
    <source>
        <dbReference type="PROSITE" id="PS50937"/>
    </source>
</evidence>
<keyword evidence="1" id="KW-0238">DNA-binding</keyword>
<dbReference type="GO" id="GO:0003677">
    <property type="term" value="F:DNA binding"/>
    <property type="evidence" value="ECO:0007669"/>
    <property type="project" value="UniProtKB-KW"/>
</dbReference>
<dbReference type="PROSITE" id="PS50937">
    <property type="entry name" value="HTH_MERR_2"/>
    <property type="match status" value="1"/>
</dbReference>
<dbReference type="EMBL" id="LN868939">
    <property type="protein sequence ID" value="CRY80616.1"/>
    <property type="molecule type" value="Genomic_DNA"/>
</dbReference>
<dbReference type="InterPro" id="IPR047057">
    <property type="entry name" value="MerR_fam"/>
</dbReference>
<dbReference type="InterPro" id="IPR009061">
    <property type="entry name" value="DNA-bd_dom_put_sf"/>
</dbReference>
<dbReference type="SUPFAM" id="SSF55136">
    <property type="entry name" value="Probable bacterial effector-binding domain"/>
    <property type="match status" value="1"/>
</dbReference>